<dbReference type="AlphaFoldDB" id="A0A0N4YQD9"/>
<feature type="region of interest" description="Disordered" evidence="4">
    <location>
        <begin position="241"/>
        <end position="304"/>
    </location>
</feature>
<evidence type="ECO:0000313" key="7">
    <source>
        <dbReference type="WBParaSite" id="NBR_0001946101-mRNA-1"/>
    </source>
</evidence>
<dbReference type="GO" id="GO:0085020">
    <property type="term" value="P:protein K6-linked ubiquitination"/>
    <property type="evidence" value="ECO:0007669"/>
    <property type="project" value="TreeGrafter"/>
</dbReference>
<dbReference type="GO" id="GO:0070531">
    <property type="term" value="C:BRCA1-A complex"/>
    <property type="evidence" value="ECO:0007669"/>
    <property type="project" value="TreeGrafter"/>
</dbReference>
<dbReference type="WBParaSite" id="NBR_0001946101-mRNA-1">
    <property type="protein sequence ID" value="NBR_0001946101-mRNA-1"/>
    <property type="gene ID" value="NBR_0001946101"/>
</dbReference>
<dbReference type="Gene3D" id="1.25.40.20">
    <property type="entry name" value="Ankyrin repeat-containing domain"/>
    <property type="match status" value="1"/>
</dbReference>
<reference evidence="5 6" key="2">
    <citation type="submission" date="2018-11" db="EMBL/GenBank/DDBJ databases">
        <authorList>
            <consortium name="Pathogen Informatics"/>
        </authorList>
    </citation>
    <scope>NUCLEOTIDE SEQUENCE [LARGE SCALE GENOMIC DNA]</scope>
</reference>
<dbReference type="GO" id="GO:0004842">
    <property type="term" value="F:ubiquitin-protein transferase activity"/>
    <property type="evidence" value="ECO:0007669"/>
    <property type="project" value="TreeGrafter"/>
</dbReference>
<feature type="compositionally biased region" description="Basic and acidic residues" evidence="4">
    <location>
        <begin position="140"/>
        <end position="150"/>
    </location>
</feature>
<dbReference type="InterPro" id="IPR002110">
    <property type="entry name" value="Ankyrin_rpt"/>
</dbReference>
<dbReference type="EMBL" id="UYSL01024199">
    <property type="protein sequence ID" value="VDL83194.1"/>
    <property type="molecule type" value="Genomic_DNA"/>
</dbReference>
<evidence type="ECO:0000256" key="1">
    <source>
        <dbReference type="ARBA" id="ARBA00022737"/>
    </source>
</evidence>
<dbReference type="PANTHER" id="PTHR24171">
    <property type="entry name" value="ANKYRIN REPEAT DOMAIN-CONTAINING PROTEIN 39-RELATED"/>
    <property type="match status" value="1"/>
</dbReference>
<name>A0A0N4YQD9_NIPBR</name>
<dbReference type="PROSITE" id="PS50088">
    <property type="entry name" value="ANK_REPEAT"/>
    <property type="match status" value="1"/>
</dbReference>
<feature type="region of interest" description="Disordered" evidence="4">
    <location>
        <begin position="106"/>
        <end position="150"/>
    </location>
</feature>
<keyword evidence="2 3" id="KW-0040">ANK repeat</keyword>
<dbReference type="STRING" id="27835.A0A0N4YQD9"/>
<dbReference type="PROSITE" id="PS50297">
    <property type="entry name" value="ANK_REP_REGION"/>
    <property type="match status" value="1"/>
</dbReference>
<evidence type="ECO:0000256" key="4">
    <source>
        <dbReference type="SAM" id="MobiDB-lite"/>
    </source>
</evidence>
<keyword evidence="6" id="KW-1185">Reference proteome</keyword>
<feature type="compositionally biased region" description="Basic and acidic residues" evidence="4">
    <location>
        <begin position="255"/>
        <end position="276"/>
    </location>
</feature>
<reference evidence="7" key="1">
    <citation type="submission" date="2017-02" db="UniProtKB">
        <authorList>
            <consortium name="WormBaseParasite"/>
        </authorList>
    </citation>
    <scope>IDENTIFICATION</scope>
</reference>
<feature type="repeat" description="ANK" evidence="3">
    <location>
        <begin position="373"/>
        <end position="405"/>
    </location>
</feature>
<protein>
    <submittedName>
        <fullName evidence="7">BRCA1-associated RING domain protein 1 (inferred by orthology to a C. elegans protein)</fullName>
    </submittedName>
</protein>
<dbReference type="OMA" id="ICCANPE"/>
<dbReference type="Proteomes" id="UP000271162">
    <property type="component" value="Unassembled WGS sequence"/>
</dbReference>
<evidence type="ECO:0000313" key="6">
    <source>
        <dbReference type="Proteomes" id="UP000271162"/>
    </source>
</evidence>
<dbReference type="Pfam" id="PF12796">
    <property type="entry name" value="Ank_2"/>
    <property type="match status" value="1"/>
</dbReference>
<evidence type="ECO:0000256" key="2">
    <source>
        <dbReference type="ARBA" id="ARBA00023043"/>
    </source>
</evidence>
<organism evidence="7">
    <name type="scientific">Nippostrongylus brasiliensis</name>
    <name type="common">Rat hookworm</name>
    <dbReference type="NCBI Taxonomy" id="27835"/>
    <lineage>
        <taxon>Eukaryota</taxon>
        <taxon>Metazoa</taxon>
        <taxon>Ecdysozoa</taxon>
        <taxon>Nematoda</taxon>
        <taxon>Chromadorea</taxon>
        <taxon>Rhabditida</taxon>
        <taxon>Rhabditina</taxon>
        <taxon>Rhabditomorpha</taxon>
        <taxon>Strongyloidea</taxon>
        <taxon>Heligmosomidae</taxon>
        <taxon>Nippostrongylus</taxon>
    </lineage>
</organism>
<dbReference type="GO" id="GO:0031436">
    <property type="term" value="C:BRCA1-BARD1 complex"/>
    <property type="evidence" value="ECO:0007669"/>
    <property type="project" value="TreeGrafter"/>
</dbReference>
<dbReference type="SMART" id="SM00248">
    <property type="entry name" value="ANK"/>
    <property type="match status" value="3"/>
</dbReference>
<evidence type="ECO:0000313" key="5">
    <source>
        <dbReference type="EMBL" id="VDL83194.1"/>
    </source>
</evidence>
<sequence length="468" mass="52353">MPGFERTQQAADLFAKLISCANPQWDCINTYSKIDTFTLCPRCACPLDIHRPRAAQVFNNLAQHINEFKYENAIRNEGAAAAATIAQTQRLFEVHAGNVAGSYRRVHQYPADPGPGTTISSESDFSEELNGTPPPVLKESPNKESKEPKAKPVVEFAECFDDFSDDGEVTPSISKANVITDSIPQLGEPMMTSTQKPSLFLSQAVHARSDLFAKEPTQEVKTYRDEKTYNYFRTKPVKTFDTKASKSTPTPWLDLPDKTRTATRDSTNLHREDRQTPKRGPKVETTPVPRGRRSSVSTPRPLSRMADDPVMTAVLAGDLDGLRDAIDDGYDVNQRDSLLRTPLYAAVEMKRLDLCQLLVERGGAVINANCGAECNTALHVAVAQENEEIVRYLLSKGASKKICNIRQQTPSQLAQQRSPLRSLVEHYRNHPKQPYVPRLPDVYIVCFSKEIRIRLTYSDQNVLNKLMT</sequence>
<evidence type="ECO:0000256" key="3">
    <source>
        <dbReference type="PROSITE-ProRule" id="PRU00023"/>
    </source>
</evidence>
<dbReference type="SUPFAM" id="SSF48403">
    <property type="entry name" value="Ankyrin repeat"/>
    <property type="match status" value="1"/>
</dbReference>
<dbReference type="PANTHER" id="PTHR24171:SF8">
    <property type="entry name" value="BRCA1-ASSOCIATED RING DOMAIN PROTEIN 1"/>
    <property type="match status" value="1"/>
</dbReference>
<accession>A0A0N4YQD9</accession>
<dbReference type="InterPro" id="IPR036770">
    <property type="entry name" value="Ankyrin_rpt-contain_sf"/>
</dbReference>
<keyword evidence="1" id="KW-0677">Repeat</keyword>
<proteinExistence type="predicted"/>
<gene>
    <name evidence="5" type="ORF">NBR_LOCUS19460</name>
</gene>